<dbReference type="PANTHER" id="PTHR22617">
    <property type="entry name" value="CHEMOTAXIS SENSOR HISTIDINE KINASE-RELATED"/>
    <property type="match status" value="1"/>
</dbReference>
<protein>
    <submittedName>
        <fullName evidence="2">Chemotaxis protein CheW</fullName>
    </submittedName>
</protein>
<dbReference type="EMBL" id="CP044331">
    <property type="protein sequence ID" value="QGM98161.1"/>
    <property type="molecule type" value="Genomic_DNA"/>
</dbReference>
<dbReference type="Gene3D" id="2.40.50.180">
    <property type="entry name" value="CheA-289, Domain 4"/>
    <property type="match status" value="1"/>
</dbReference>
<dbReference type="InterPro" id="IPR039315">
    <property type="entry name" value="CheW"/>
</dbReference>
<proteinExistence type="predicted"/>
<dbReference type="PANTHER" id="PTHR22617:SF23">
    <property type="entry name" value="CHEMOTAXIS PROTEIN CHEW"/>
    <property type="match status" value="1"/>
</dbReference>
<accession>A0A6B8M5F0</accession>
<evidence type="ECO:0000259" key="1">
    <source>
        <dbReference type="PROSITE" id="PS50851"/>
    </source>
</evidence>
<dbReference type="InterPro" id="IPR002545">
    <property type="entry name" value="CheW-lke_dom"/>
</dbReference>
<dbReference type="PROSITE" id="PS50851">
    <property type="entry name" value="CHEW"/>
    <property type="match status" value="1"/>
</dbReference>
<gene>
    <name evidence="2" type="ORF">F7D14_12190</name>
</gene>
<dbReference type="RefSeq" id="WP_016920271.1">
    <property type="nucleotide sequence ID" value="NZ_CP044331.1"/>
</dbReference>
<dbReference type="Proteomes" id="UP000422569">
    <property type="component" value="Chromosome"/>
</dbReference>
<reference evidence="2 3" key="1">
    <citation type="submission" date="2019-09" db="EMBL/GenBank/DDBJ databases">
        <title>Isolation and complete genome sequencing of Methylocystis species.</title>
        <authorList>
            <person name="Rumah B.L."/>
            <person name="Stead C.E."/>
            <person name="Stevens B.C."/>
            <person name="Minton N.P."/>
            <person name="Grosse-Honebrink A."/>
            <person name="Zhang Y."/>
        </authorList>
    </citation>
    <scope>NUCLEOTIDE SEQUENCE [LARGE SCALE GENOMIC DNA]</scope>
    <source>
        <strain evidence="2 3">BRCS2</strain>
    </source>
</reference>
<sequence length="182" mass="19857">MTSFDIADYSYSRKRAAAAVAQSRHFTIKLRGQAIGIPVDCVKTIFHLDNLTRVPLAPREVAGLTNLRGRIVTALYLDRCLWLDAAAEGEHTLAVGVEHGGEEYALLVDGAEDVVASNEADRIACPGHIDPRLSEMMAGCYRYNDEFLSILDVDAMLRRVAKLSEAALRNARPAKSNKGANS</sequence>
<dbReference type="SUPFAM" id="SSF50341">
    <property type="entry name" value="CheW-like"/>
    <property type="match status" value="1"/>
</dbReference>
<dbReference type="SMART" id="SM00260">
    <property type="entry name" value="CheW"/>
    <property type="match status" value="1"/>
</dbReference>
<dbReference type="GO" id="GO:0005829">
    <property type="term" value="C:cytosol"/>
    <property type="evidence" value="ECO:0007669"/>
    <property type="project" value="TreeGrafter"/>
</dbReference>
<dbReference type="AlphaFoldDB" id="A0A6B8M5F0"/>
<organism evidence="2 3">
    <name type="scientific">Methylocystis parvus</name>
    <dbReference type="NCBI Taxonomy" id="134"/>
    <lineage>
        <taxon>Bacteria</taxon>
        <taxon>Pseudomonadati</taxon>
        <taxon>Pseudomonadota</taxon>
        <taxon>Alphaproteobacteria</taxon>
        <taxon>Hyphomicrobiales</taxon>
        <taxon>Methylocystaceae</taxon>
        <taxon>Methylocystis</taxon>
    </lineage>
</organism>
<dbReference type="KEGG" id="mpar:F7D14_12190"/>
<feature type="domain" description="CheW-like" evidence="1">
    <location>
        <begin position="22"/>
        <end position="162"/>
    </location>
</feature>
<evidence type="ECO:0000313" key="3">
    <source>
        <dbReference type="Proteomes" id="UP000422569"/>
    </source>
</evidence>
<name>A0A6B8M5F0_9HYPH</name>
<dbReference type="Pfam" id="PF01584">
    <property type="entry name" value="CheW"/>
    <property type="match status" value="1"/>
</dbReference>
<dbReference type="Gene3D" id="2.30.30.40">
    <property type="entry name" value="SH3 Domains"/>
    <property type="match status" value="1"/>
</dbReference>
<dbReference type="GO" id="GO:0007165">
    <property type="term" value="P:signal transduction"/>
    <property type="evidence" value="ECO:0007669"/>
    <property type="project" value="InterPro"/>
</dbReference>
<keyword evidence="3" id="KW-1185">Reference proteome</keyword>
<dbReference type="InterPro" id="IPR036061">
    <property type="entry name" value="CheW-like_dom_sf"/>
</dbReference>
<dbReference type="GO" id="GO:0006935">
    <property type="term" value="P:chemotaxis"/>
    <property type="evidence" value="ECO:0007669"/>
    <property type="project" value="InterPro"/>
</dbReference>
<evidence type="ECO:0000313" key="2">
    <source>
        <dbReference type="EMBL" id="QGM98161.1"/>
    </source>
</evidence>